<proteinExistence type="predicted"/>
<feature type="region of interest" description="Disordered" evidence="1">
    <location>
        <begin position="25"/>
        <end position="82"/>
    </location>
</feature>
<dbReference type="InterPro" id="IPR055065">
    <property type="entry name" value="OB_MCM10"/>
</dbReference>
<evidence type="ECO:0000259" key="2">
    <source>
        <dbReference type="Pfam" id="PF22379"/>
    </source>
</evidence>
<accession>A0A833WLR7</accession>
<dbReference type="EMBL" id="WSZM01000598">
    <property type="protein sequence ID" value="KAF4031221.1"/>
    <property type="molecule type" value="Genomic_DNA"/>
</dbReference>
<feature type="compositionally biased region" description="Polar residues" evidence="1">
    <location>
        <begin position="318"/>
        <end position="336"/>
    </location>
</feature>
<feature type="compositionally biased region" description="Low complexity" evidence="1">
    <location>
        <begin position="25"/>
        <end position="48"/>
    </location>
</feature>
<evidence type="ECO:0000313" key="4">
    <source>
        <dbReference type="Proteomes" id="UP000602510"/>
    </source>
</evidence>
<comment type="caution">
    <text evidence="3">The sequence shown here is derived from an EMBL/GenBank/DDBJ whole genome shotgun (WGS) entry which is preliminary data.</text>
</comment>
<protein>
    <recommendedName>
        <fullName evidence="2">MCM10 OB-fold domain-containing protein</fullName>
    </recommendedName>
</protein>
<dbReference type="PANTHER" id="PTHR13454:SF11">
    <property type="entry name" value="PROTEIN MCM10 HOMOLOG"/>
    <property type="match status" value="1"/>
</dbReference>
<dbReference type="Gene3D" id="2.40.50.140">
    <property type="entry name" value="Nucleic acid-binding proteins"/>
    <property type="match status" value="1"/>
</dbReference>
<dbReference type="AlphaFoldDB" id="A0A833WLR7"/>
<reference evidence="3" key="1">
    <citation type="submission" date="2020-04" db="EMBL/GenBank/DDBJ databases">
        <title>Hybrid Assembly of Korean Phytophthora infestans isolates.</title>
        <authorList>
            <person name="Prokchorchik M."/>
            <person name="Lee Y."/>
            <person name="Seo J."/>
            <person name="Cho J.-H."/>
            <person name="Park Y.-E."/>
            <person name="Jang D.-C."/>
            <person name="Im J.-S."/>
            <person name="Choi J.-G."/>
            <person name="Park H.-J."/>
            <person name="Lee G.-B."/>
            <person name="Lee Y.-G."/>
            <person name="Hong S.-Y."/>
            <person name="Cho K."/>
            <person name="Sohn K.H."/>
        </authorList>
    </citation>
    <scope>NUCLEOTIDE SEQUENCE</scope>
    <source>
        <strain evidence="3">KR_1_A1</strain>
    </source>
</reference>
<gene>
    <name evidence="3" type="ORF">GN244_ATG16950</name>
</gene>
<dbReference type="GO" id="GO:0003688">
    <property type="term" value="F:DNA replication origin binding"/>
    <property type="evidence" value="ECO:0007669"/>
    <property type="project" value="TreeGrafter"/>
</dbReference>
<evidence type="ECO:0000313" key="3">
    <source>
        <dbReference type="EMBL" id="KAF4031221.1"/>
    </source>
</evidence>
<keyword evidence="4" id="KW-1185">Reference proteome</keyword>
<organism evidence="3 4">
    <name type="scientific">Phytophthora infestans</name>
    <name type="common">Potato late blight agent</name>
    <name type="synonym">Botrytis infestans</name>
    <dbReference type="NCBI Taxonomy" id="4787"/>
    <lineage>
        <taxon>Eukaryota</taxon>
        <taxon>Sar</taxon>
        <taxon>Stramenopiles</taxon>
        <taxon>Oomycota</taxon>
        <taxon>Peronosporomycetes</taxon>
        <taxon>Peronosporales</taxon>
        <taxon>Peronosporaceae</taxon>
        <taxon>Phytophthora</taxon>
    </lineage>
</organism>
<dbReference type="GO" id="GO:0006270">
    <property type="term" value="P:DNA replication initiation"/>
    <property type="evidence" value="ECO:0007669"/>
    <property type="project" value="InterPro"/>
</dbReference>
<dbReference type="Proteomes" id="UP000602510">
    <property type="component" value="Unassembled WGS sequence"/>
</dbReference>
<dbReference type="PANTHER" id="PTHR13454">
    <property type="entry name" value="PROTEIN MCM10 HOMOLOG"/>
    <property type="match status" value="1"/>
</dbReference>
<dbReference type="GO" id="GO:0003697">
    <property type="term" value="F:single-stranded DNA binding"/>
    <property type="evidence" value="ECO:0007669"/>
    <property type="project" value="InterPro"/>
</dbReference>
<evidence type="ECO:0000256" key="1">
    <source>
        <dbReference type="SAM" id="MobiDB-lite"/>
    </source>
</evidence>
<dbReference type="InterPro" id="IPR012340">
    <property type="entry name" value="NA-bd_OB-fold"/>
</dbReference>
<dbReference type="InterPro" id="IPR040184">
    <property type="entry name" value="Mcm10"/>
</dbReference>
<feature type="domain" description="MCM10 OB-fold" evidence="2">
    <location>
        <begin position="92"/>
        <end position="216"/>
    </location>
</feature>
<name>A0A833WLR7_PHYIN</name>
<dbReference type="Pfam" id="PF22379">
    <property type="entry name" value="OB_MCM10"/>
    <property type="match status" value="1"/>
</dbReference>
<dbReference type="GO" id="GO:0043596">
    <property type="term" value="C:nuclear replication fork"/>
    <property type="evidence" value="ECO:0007669"/>
    <property type="project" value="TreeGrafter"/>
</dbReference>
<sequence>MSDKPAEEDVAASLAAASQSWNWLALSHKSSESSSSSSGRVGSVQSQHNAKRPFLNRPPTNTHRDHPKPKTISTATEREQSVKVNTGDLEEYSRLRIADRTISAEALRQEMEGRKLIKLQEMDRVPKDTFVNGEVDWVTIGVLTRKTLSKPAANGSTFMVWGLSDLDGTELGVFLFGDAYASHWKELTGSIVAVLNATLLPATEKNKFAFKATQPTELVKLGKAVDFGFARARPRAKRVAASQLTRQSSGWNPIITKKRKRNDAAGGVLGVPTVLSASGAVVQRGRAQSDRFVATSAPSERRRGTMSLMDQLREPPASMNSVARSSATAKQPSSRAQKIMSAVLAGSGKPMKRPKTKKVDMIQFMNSGSQVKR</sequence>
<feature type="region of interest" description="Disordered" evidence="1">
    <location>
        <begin position="313"/>
        <end position="336"/>
    </location>
</feature>